<dbReference type="Gene3D" id="3.90.79.10">
    <property type="entry name" value="Nucleoside Triphosphate Pyrophosphohydrolase"/>
    <property type="match status" value="1"/>
</dbReference>
<dbReference type="InterPro" id="IPR000086">
    <property type="entry name" value="NUDIX_hydrolase_dom"/>
</dbReference>
<dbReference type="InterPro" id="IPR054105">
    <property type="entry name" value="WHD_NrtR"/>
</dbReference>
<feature type="domain" description="Nudix hydrolase" evidence="2">
    <location>
        <begin position="46"/>
        <end position="155"/>
    </location>
</feature>
<organism evidence="4 5">
    <name type="scientific">Zhihengliuella alba</name>
    <dbReference type="NCBI Taxonomy" id="547018"/>
    <lineage>
        <taxon>Bacteria</taxon>
        <taxon>Bacillati</taxon>
        <taxon>Actinomycetota</taxon>
        <taxon>Actinomycetes</taxon>
        <taxon>Micrococcales</taxon>
        <taxon>Micrococcaceae</taxon>
        <taxon>Zhihengliuella</taxon>
    </lineage>
</organism>
<dbReference type="InterPro" id="IPR036390">
    <property type="entry name" value="WH_DNA-bd_sf"/>
</dbReference>
<evidence type="ECO:0000259" key="3">
    <source>
        <dbReference type="Pfam" id="PF21906"/>
    </source>
</evidence>
<evidence type="ECO:0000259" key="2">
    <source>
        <dbReference type="Pfam" id="PF00293"/>
    </source>
</evidence>
<feature type="compositionally biased region" description="Low complexity" evidence="1">
    <location>
        <begin position="237"/>
        <end position="268"/>
    </location>
</feature>
<dbReference type="SUPFAM" id="SSF46785">
    <property type="entry name" value="Winged helix' DNA-binding domain"/>
    <property type="match status" value="1"/>
</dbReference>
<evidence type="ECO:0000313" key="4">
    <source>
        <dbReference type="EMBL" id="GAA3692863.1"/>
    </source>
</evidence>
<dbReference type="Gene3D" id="1.10.10.10">
    <property type="entry name" value="Winged helix-like DNA-binding domain superfamily/Winged helix DNA-binding domain"/>
    <property type="match status" value="1"/>
</dbReference>
<dbReference type="PANTHER" id="PTHR43736:SF4">
    <property type="entry name" value="SLR1690 PROTEIN"/>
    <property type="match status" value="1"/>
</dbReference>
<gene>
    <name evidence="4" type="ORF">GCM10022377_01670</name>
</gene>
<reference evidence="5" key="1">
    <citation type="journal article" date="2019" name="Int. J. Syst. Evol. Microbiol.">
        <title>The Global Catalogue of Microorganisms (GCM) 10K type strain sequencing project: providing services to taxonomists for standard genome sequencing and annotation.</title>
        <authorList>
            <consortium name="The Broad Institute Genomics Platform"/>
            <consortium name="The Broad Institute Genome Sequencing Center for Infectious Disease"/>
            <person name="Wu L."/>
            <person name="Ma J."/>
        </authorList>
    </citation>
    <scope>NUCLEOTIDE SEQUENCE [LARGE SCALE GENOMIC DNA]</scope>
    <source>
        <strain evidence="5">JCM 16961</strain>
    </source>
</reference>
<evidence type="ECO:0000256" key="1">
    <source>
        <dbReference type="SAM" id="MobiDB-lite"/>
    </source>
</evidence>
<dbReference type="Proteomes" id="UP001501536">
    <property type="component" value="Unassembled WGS sequence"/>
</dbReference>
<keyword evidence="5" id="KW-1185">Reference proteome</keyword>
<proteinExistence type="predicted"/>
<dbReference type="PANTHER" id="PTHR43736">
    <property type="entry name" value="ADP-RIBOSE PYROPHOSPHATASE"/>
    <property type="match status" value="1"/>
</dbReference>
<dbReference type="Pfam" id="PF00293">
    <property type="entry name" value="NUDIX"/>
    <property type="match status" value="1"/>
</dbReference>
<dbReference type="CDD" id="cd18873">
    <property type="entry name" value="NUDIX_NadM_like"/>
    <property type="match status" value="1"/>
</dbReference>
<dbReference type="EMBL" id="BAABCJ010000001">
    <property type="protein sequence ID" value="GAA3692863.1"/>
    <property type="molecule type" value="Genomic_DNA"/>
</dbReference>
<name>A0ABP7CQC0_9MICC</name>
<feature type="region of interest" description="Disordered" evidence="1">
    <location>
        <begin position="209"/>
        <end position="280"/>
    </location>
</feature>
<dbReference type="SUPFAM" id="SSF55811">
    <property type="entry name" value="Nudix"/>
    <property type="match status" value="1"/>
</dbReference>
<dbReference type="Pfam" id="PF21906">
    <property type="entry name" value="WHD_NrtR"/>
    <property type="match status" value="1"/>
</dbReference>
<comment type="caution">
    <text evidence="4">The sequence shown here is derived from an EMBL/GenBank/DDBJ whole genome shotgun (WGS) entry which is preliminary data.</text>
</comment>
<feature type="domain" description="NrtR DNA-binding winged helix" evidence="3">
    <location>
        <begin position="178"/>
        <end position="235"/>
    </location>
</feature>
<sequence length="280" mass="30089">MNVSERAAASPQIAVSTVIFSLGPARPDEARAGSGAGEGLRLWIPLVRRTRQPHRGQWALPGGPLLPRQSLQEAAAEHLRTTTGLVPRYLEQLYTFGGVDRSPAQRVVTIAYWALVRDADADPSGGANSTLVDDPHVSWFPADSAEVAEHLAFDHSAIVAYALERLRNKVAYGKIAHRLLGDRFTLAQIHEVHQAILGRPIDPANFRRQLRGSPDLVDTGQYLQGVKHRPPKLYRYAGPDADGPPSAAASASTSSPPSETSPQPEPHSAPAAPTASKVQP</sequence>
<accession>A0ABP7CQC0</accession>
<evidence type="ECO:0000313" key="5">
    <source>
        <dbReference type="Proteomes" id="UP001501536"/>
    </source>
</evidence>
<dbReference type="InterPro" id="IPR036388">
    <property type="entry name" value="WH-like_DNA-bd_sf"/>
</dbReference>
<dbReference type="InterPro" id="IPR015797">
    <property type="entry name" value="NUDIX_hydrolase-like_dom_sf"/>
</dbReference>
<dbReference type="RefSeq" id="WP_344878601.1">
    <property type="nucleotide sequence ID" value="NZ_BAABCJ010000001.1"/>
</dbReference>
<protein>
    <submittedName>
        <fullName evidence="4">NUDIX domain-containing protein</fullName>
    </submittedName>
</protein>